<dbReference type="InterPro" id="IPR036890">
    <property type="entry name" value="HATPase_C_sf"/>
</dbReference>
<dbReference type="AlphaFoldDB" id="A0A1L5F452"/>
<dbReference type="PANTHER" id="PTHR43711:SF1">
    <property type="entry name" value="HISTIDINE KINASE 1"/>
    <property type="match status" value="1"/>
</dbReference>
<dbReference type="Pfam" id="PF02518">
    <property type="entry name" value="HATPase_c"/>
    <property type="match status" value="1"/>
</dbReference>
<evidence type="ECO:0000259" key="9">
    <source>
        <dbReference type="PROSITE" id="PS50109"/>
    </source>
</evidence>
<comment type="catalytic activity">
    <reaction evidence="1">
        <text>ATP + protein L-histidine = ADP + protein N-phospho-L-histidine.</text>
        <dbReference type="EC" id="2.7.13.3"/>
    </reaction>
</comment>
<dbReference type="InterPro" id="IPR050736">
    <property type="entry name" value="Sensor_HK_Regulatory"/>
</dbReference>
<dbReference type="SMART" id="SM00387">
    <property type="entry name" value="HATPase_c"/>
    <property type="match status" value="1"/>
</dbReference>
<dbReference type="SUPFAM" id="SSF47384">
    <property type="entry name" value="Homodimeric domain of signal transducing histidine kinase"/>
    <property type="match status" value="1"/>
</dbReference>
<feature type="domain" description="Histidine kinase" evidence="9">
    <location>
        <begin position="285"/>
        <end position="497"/>
    </location>
</feature>
<dbReference type="PROSITE" id="PS50109">
    <property type="entry name" value="HIS_KIN"/>
    <property type="match status" value="1"/>
</dbReference>
<gene>
    <name evidence="11" type="ORF">BS101_02690</name>
</gene>
<dbReference type="Pfam" id="PF00512">
    <property type="entry name" value="HisKA"/>
    <property type="match status" value="1"/>
</dbReference>
<evidence type="ECO:0000256" key="8">
    <source>
        <dbReference type="SAM" id="Phobius"/>
    </source>
</evidence>
<accession>A0A1L5F452</accession>
<organism evidence="11 12">
    <name type="scientific">Clostridium kluyveri</name>
    <dbReference type="NCBI Taxonomy" id="1534"/>
    <lineage>
        <taxon>Bacteria</taxon>
        <taxon>Bacillati</taxon>
        <taxon>Bacillota</taxon>
        <taxon>Clostridia</taxon>
        <taxon>Eubacteriales</taxon>
        <taxon>Clostridiaceae</taxon>
        <taxon>Clostridium</taxon>
    </lineage>
</organism>
<evidence type="ECO:0000313" key="11">
    <source>
        <dbReference type="EMBL" id="APM37732.1"/>
    </source>
</evidence>
<dbReference type="CDD" id="cd00082">
    <property type="entry name" value="HisKA"/>
    <property type="match status" value="1"/>
</dbReference>
<dbReference type="Gene3D" id="6.10.340.10">
    <property type="match status" value="1"/>
</dbReference>
<evidence type="ECO:0000256" key="2">
    <source>
        <dbReference type="ARBA" id="ARBA00004370"/>
    </source>
</evidence>
<evidence type="ECO:0000256" key="5">
    <source>
        <dbReference type="ARBA" id="ARBA00022679"/>
    </source>
</evidence>
<dbReference type="InterPro" id="IPR036097">
    <property type="entry name" value="HisK_dim/P_sf"/>
</dbReference>
<keyword evidence="4" id="KW-0597">Phosphoprotein</keyword>
<dbReference type="RefSeq" id="WP_073537419.1">
    <property type="nucleotide sequence ID" value="NZ_CP018335.1"/>
</dbReference>
<dbReference type="FunFam" id="1.10.287.130:FF:000001">
    <property type="entry name" value="Two-component sensor histidine kinase"/>
    <property type="match status" value="1"/>
</dbReference>
<keyword evidence="5" id="KW-0808">Transferase</keyword>
<dbReference type="Gene3D" id="1.10.287.130">
    <property type="match status" value="1"/>
</dbReference>
<dbReference type="OrthoDB" id="9762826at2"/>
<dbReference type="SMART" id="SM00388">
    <property type="entry name" value="HisKA"/>
    <property type="match status" value="1"/>
</dbReference>
<keyword evidence="7" id="KW-0902">Two-component regulatory system</keyword>
<dbReference type="Proteomes" id="UP000184604">
    <property type="component" value="Chromosome"/>
</dbReference>
<feature type="transmembrane region" description="Helical" evidence="8">
    <location>
        <begin position="200"/>
        <end position="224"/>
    </location>
</feature>
<reference evidence="11 12" key="1">
    <citation type="submission" date="2016-12" db="EMBL/GenBank/DDBJ databases">
        <title>Complete genome sequence of Clostridium kluyveri JZZ isolated from the pit mud of a Chinese flavor liquor-making factory.</title>
        <authorList>
            <person name="Wang Y."/>
        </authorList>
    </citation>
    <scope>NUCLEOTIDE SEQUENCE [LARGE SCALE GENOMIC DNA]</scope>
    <source>
        <strain evidence="11 12">JZZ</strain>
    </source>
</reference>
<keyword evidence="8" id="KW-1133">Transmembrane helix</keyword>
<dbReference type="PROSITE" id="PS50885">
    <property type="entry name" value="HAMP"/>
    <property type="match status" value="1"/>
</dbReference>
<dbReference type="EC" id="2.7.13.3" evidence="3"/>
<comment type="subcellular location">
    <subcellularLocation>
        <location evidence="2">Membrane</location>
    </subcellularLocation>
</comment>
<dbReference type="GO" id="GO:0016020">
    <property type="term" value="C:membrane"/>
    <property type="evidence" value="ECO:0007669"/>
    <property type="project" value="UniProtKB-SubCell"/>
</dbReference>
<proteinExistence type="predicted"/>
<dbReference type="GO" id="GO:0000155">
    <property type="term" value="F:phosphorelay sensor kinase activity"/>
    <property type="evidence" value="ECO:0007669"/>
    <property type="project" value="InterPro"/>
</dbReference>
<dbReference type="CDD" id="cd00075">
    <property type="entry name" value="HATPase"/>
    <property type="match status" value="1"/>
</dbReference>
<sequence>MKWNRKSFGVKLWLYFAVFTAIIFGALWLLQTVFLQNFYNGMVMQNVQKVAEQVDQQRDSADLENTIDSLTYDNSLLIFLTDEQGNVFYSSDEHSYSYQENKTYYTADSEDDGNPYRSTDELLNWQIGAFRNLPQGYDFFLQSLSGSDDGTVGYPLESGDTYIYGMVLPASGADSNLLGGKEAVLYISTPLNTVNATVGILRILLIWVTLASLVVGLVIAFFIARRFGRPVSVISIQAKHMAGGNFEGTFEKGFCSELDELSDTLGQTAAELARAENFRRELLANVSHDLRTPLTMIRGYAEMVRDVSWDDAEKRDTDLAIIIREADRLTGLVNEILTYSELQSEHQPPEFEDVDIASTVQYIIGQFDPLCKQDGYHIEVLHAPCPKVKGDRKQLERVLYNLIDNAIHHTGNNGKIQVILKDLDVAVRIEVRDYGNGIPKDEFPYIWERYFTSKKRNGKGTGLGLAIVKEILVTHKAVFGVESDPDEGSMFWFELRK</sequence>
<keyword evidence="6" id="KW-0418">Kinase</keyword>
<evidence type="ECO:0000256" key="3">
    <source>
        <dbReference type="ARBA" id="ARBA00012438"/>
    </source>
</evidence>
<evidence type="ECO:0000256" key="7">
    <source>
        <dbReference type="ARBA" id="ARBA00023012"/>
    </source>
</evidence>
<protein>
    <recommendedName>
        <fullName evidence="3">histidine kinase</fullName>
        <ecNumber evidence="3">2.7.13.3</ecNumber>
    </recommendedName>
</protein>
<evidence type="ECO:0000256" key="1">
    <source>
        <dbReference type="ARBA" id="ARBA00000085"/>
    </source>
</evidence>
<evidence type="ECO:0000256" key="6">
    <source>
        <dbReference type="ARBA" id="ARBA00022777"/>
    </source>
</evidence>
<dbReference type="SUPFAM" id="SSF55874">
    <property type="entry name" value="ATPase domain of HSP90 chaperone/DNA topoisomerase II/histidine kinase"/>
    <property type="match status" value="1"/>
</dbReference>
<dbReference type="Gene3D" id="3.30.565.10">
    <property type="entry name" value="Histidine kinase-like ATPase, C-terminal domain"/>
    <property type="match status" value="1"/>
</dbReference>
<dbReference type="EMBL" id="CP018335">
    <property type="protein sequence ID" value="APM37732.1"/>
    <property type="molecule type" value="Genomic_DNA"/>
</dbReference>
<dbReference type="InterPro" id="IPR005467">
    <property type="entry name" value="His_kinase_dom"/>
</dbReference>
<evidence type="ECO:0000259" key="10">
    <source>
        <dbReference type="PROSITE" id="PS50885"/>
    </source>
</evidence>
<feature type="transmembrane region" description="Helical" evidence="8">
    <location>
        <begin position="12"/>
        <end position="34"/>
    </location>
</feature>
<dbReference type="InterPro" id="IPR004358">
    <property type="entry name" value="Sig_transdc_His_kin-like_C"/>
</dbReference>
<feature type="domain" description="HAMP" evidence="10">
    <location>
        <begin position="225"/>
        <end position="277"/>
    </location>
</feature>
<dbReference type="PANTHER" id="PTHR43711">
    <property type="entry name" value="TWO-COMPONENT HISTIDINE KINASE"/>
    <property type="match status" value="1"/>
</dbReference>
<dbReference type="InterPro" id="IPR003594">
    <property type="entry name" value="HATPase_dom"/>
</dbReference>
<dbReference type="InterPro" id="IPR003660">
    <property type="entry name" value="HAMP_dom"/>
</dbReference>
<keyword evidence="8" id="KW-0472">Membrane</keyword>
<evidence type="ECO:0000256" key="4">
    <source>
        <dbReference type="ARBA" id="ARBA00022553"/>
    </source>
</evidence>
<evidence type="ECO:0000313" key="12">
    <source>
        <dbReference type="Proteomes" id="UP000184604"/>
    </source>
</evidence>
<dbReference type="PRINTS" id="PR00344">
    <property type="entry name" value="BCTRLSENSOR"/>
</dbReference>
<dbReference type="InterPro" id="IPR003661">
    <property type="entry name" value="HisK_dim/P_dom"/>
</dbReference>
<name>A0A1L5F452_CLOKL</name>
<keyword evidence="8" id="KW-0812">Transmembrane</keyword>